<dbReference type="RefSeq" id="XP_007605177.1">
    <property type="nucleotide sequence ID" value="XM_007605115.1"/>
</dbReference>
<feature type="transmembrane region" description="Helical" evidence="1">
    <location>
        <begin position="179"/>
        <end position="202"/>
    </location>
</feature>
<dbReference type="InParanoid" id="L2GK33"/>
<protein>
    <recommendedName>
        <fullName evidence="4">GOLD domain-containing protein</fullName>
    </recommendedName>
</protein>
<proteinExistence type="predicted"/>
<dbReference type="Proteomes" id="UP000011082">
    <property type="component" value="Unassembled WGS sequence"/>
</dbReference>
<keyword evidence="1" id="KW-1133">Transmembrane helix</keyword>
<dbReference type="AlphaFoldDB" id="L2GK33"/>
<dbReference type="OrthoDB" id="2195857at2759"/>
<gene>
    <name evidence="2" type="ORF">VICG_01732</name>
</gene>
<dbReference type="GeneID" id="19882442"/>
<keyword evidence="3" id="KW-1185">Reference proteome</keyword>
<evidence type="ECO:0000313" key="3">
    <source>
        <dbReference type="Proteomes" id="UP000011082"/>
    </source>
</evidence>
<name>L2GK33_VITCO</name>
<dbReference type="EMBL" id="JH370147">
    <property type="protein sequence ID" value="ELA41243.1"/>
    <property type="molecule type" value="Genomic_DNA"/>
</dbReference>
<evidence type="ECO:0008006" key="4">
    <source>
        <dbReference type="Google" id="ProtNLM"/>
    </source>
</evidence>
<organism evidence="2 3">
    <name type="scientific">Vittaforma corneae (strain ATCC 50505)</name>
    <name type="common">Microsporidian parasite</name>
    <name type="synonym">Nosema corneum</name>
    <dbReference type="NCBI Taxonomy" id="993615"/>
    <lineage>
        <taxon>Eukaryota</taxon>
        <taxon>Fungi</taxon>
        <taxon>Fungi incertae sedis</taxon>
        <taxon>Microsporidia</taxon>
        <taxon>Nosematidae</taxon>
        <taxon>Vittaforma</taxon>
    </lineage>
</organism>
<evidence type="ECO:0000256" key="1">
    <source>
        <dbReference type="SAM" id="Phobius"/>
    </source>
</evidence>
<sequence>MLMFLLLLGPICCSNLLKIIQPKETLTFCKHVTDDEQYSELFLSRISQSNNLFFRVVPPDGKRHHKKAIDVEDSYQATESIEEQVDVEGLELPLERNVTEKLDKGGVWTIQLHNRGNEMERFSISVHSVMKINKGNEDIIALRTLLNQLQNAVEILGNENHYAKNTQATNIKDAERLNWYLNLLAFLPFITFLIAQLEGYLARQLVRPKGKRFKGLF</sequence>
<accession>L2GK33</accession>
<keyword evidence="1" id="KW-0472">Membrane</keyword>
<keyword evidence="1" id="KW-0812">Transmembrane</keyword>
<dbReference type="HOGENOM" id="CLU_1273126_0_0_1"/>
<evidence type="ECO:0000313" key="2">
    <source>
        <dbReference type="EMBL" id="ELA41243.1"/>
    </source>
</evidence>
<reference evidence="3" key="1">
    <citation type="submission" date="2011-05" db="EMBL/GenBank/DDBJ databases">
        <title>The genome sequence of Vittaforma corneae strain ATCC 50505.</title>
        <authorList>
            <consortium name="The Broad Institute Genome Sequencing Platform"/>
            <person name="Cuomo C."/>
            <person name="Didier E."/>
            <person name="Bowers L."/>
            <person name="Young S.K."/>
            <person name="Zeng Q."/>
            <person name="Gargeya S."/>
            <person name="Fitzgerald M."/>
            <person name="Haas B."/>
            <person name="Abouelleil A."/>
            <person name="Alvarado L."/>
            <person name="Arachchi H.M."/>
            <person name="Berlin A."/>
            <person name="Chapman S.B."/>
            <person name="Gearin G."/>
            <person name="Goldberg J."/>
            <person name="Griggs A."/>
            <person name="Gujja S."/>
            <person name="Hansen M."/>
            <person name="Heiman D."/>
            <person name="Howarth C."/>
            <person name="Larimer J."/>
            <person name="Lui A."/>
            <person name="MacDonald P.J.P."/>
            <person name="McCowen C."/>
            <person name="Montmayeur A."/>
            <person name="Murphy C."/>
            <person name="Neiman D."/>
            <person name="Pearson M."/>
            <person name="Priest M."/>
            <person name="Roberts A."/>
            <person name="Saif S."/>
            <person name="Shea T."/>
            <person name="Sisk P."/>
            <person name="Stolte C."/>
            <person name="Sykes S."/>
            <person name="Wortman J."/>
            <person name="Nusbaum C."/>
            <person name="Birren B."/>
        </authorList>
    </citation>
    <scope>NUCLEOTIDE SEQUENCE [LARGE SCALE GENOMIC DNA]</scope>
    <source>
        <strain evidence="3">ATCC 50505</strain>
    </source>
</reference>
<dbReference type="VEuPathDB" id="MicrosporidiaDB:VICG_01732"/>